<evidence type="ECO:0000313" key="11">
    <source>
        <dbReference type="EMBL" id="OAY65163.1"/>
    </source>
</evidence>
<keyword evidence="9" id="KW-0539">Nucleus</keyword>
<evidence type="ECO:0000256" key="4">
    <source>
        <dbReference type="ARBA" id="ARBA00022490"/>
    </source>
</evidence>
<accession>A0A199UKB1</accession>
<name>A0A199UKB1_ANACO</name>
<comment type="caution">
    <text evidence="11">The sequence shown here is derived from an EMBL/GenBank/DDBJ whole genome shotgun (WGS) entry which is preliminary data.</text>
</comment>
<dbReference type="GO" id="GO:0005634">
    <property type="term" value="C:nucleus"/>
    <property type="evidence" value="ECO:0007669"/>
    <property type="project" value="UniProtKB-SubCell"/>
</dbReference>
<proteinExistence type="inferred from homology"/>
<dbReference type="SMART" id="SM01375">
    <property type="entry name" value="Dynein_light"/>
    <property type="match status" value="1"/>
</dbReference>
<keyword evidence="11" id="KW-0282">Flagellum</keyword>
<dbReference type="FunFam" id="3.30.740.10:FF:000005">
    <property type="entry name" value="Dynein light chain"/>
    <property type="match status" value="1"/>
</dbReference>
<keyword evidence="10" id="KW-0505">Motor protein</keyword>
<keyword evidence="10" id="KW-0243">Dynein</keyword>
<dbReference type="GO" id="GO:0005868">
    <property type="term" value="C:cytoplasmic dynein complex"/>
    <property type="evidence" value="ECO:0007669"/>
    <property type="project" value="TreeGrafter"/>
</dbReference>
<sequence>TSGLGKEIGRGAAMAEGAAASVARLRVSDNNRKKPAAKITLKSADMAEEMREEVFCCARAAFDGHAMEKDIAEYIKKEFDRNHGPTWHCIVGRNFGTGIYRFPLLFCFTSVRRTNILSAFIYPCETGSFVTHETNHFIYFYIESKAVLLFKSG</sequence>
<dbReference type="Gene3D" id="3.30.740.10">
    <property type="entry name" value="Protein Inhibitor Of Neuronal Nitric Oxide Synthase"/>
    <property type="match status" value="2"/>
</dbReference>
<evidence type="ECO:0000313" key="12">
    <source>
        <dbReference type="Proteomes" id="UP000092600"/>
    </source>
</evidence>
<keyword evidence="7" id="KW-0653">Protein transport</keyword>
<dbReference type="SUPFAM" id="SSF54648">
    <property type="entry name" value="DLC"/>
    <property type="match status" value="2"/>
</dbReference>
<keyword evidence="11" id="KW-0966">Cell projection</keyword>
<evidence type="ECO:0000256" key="6">
    <source>
        <dbReference type="ARBA" id="ARBA00022816"/>
    </source>
</evidence>
<keyword evidence="4 10" id="KW-0963">Cytoplasm</keyword>
<dbReference type="GO" id="GO:0007017">
    <property type="term" value="P:microtubule-based process"/>
    <property type="evidence" value="ECO:0007669"/>
    <property type="project" value="InterPro"/>
</dbReference>
<keyword evidence="3" id="KW-0813">Transport</keyword>
<dbReference type="GO" id="GO:0005874">
    <property type="term" value="C:microtubule"/>
    <property type="evidence" value="ECO:0007669"/>
    <property type="project" value="UniProtKB-KW"/>
</dbReference>
<dbReference type="InterPro" id="IPR001372">
    <property type="entry name" value="Dynein_light_chain_typ-1/2"/>
</dbReference>
<feature type="non-terminal residue" evidence="11">
    <location>
        <position position="1"/>
    </location>
</feature>
<comment type="subcellular location">
    <subcellularLocation>
        <location evidence="2 10">Cytoplasm</location>
        <location evidence="2 10">Cytoskeleton</location>
    </subcellularLocation>
    <subcellularLocation>
        <location evidence="1">Nucleus</location>
    </subcellularLocation>
</comment>
<dbReference type="GO" id="GO:0051028">
    <property type="term" value="P:mRNA transport"/>
    <property type="evidence" value="ECO:0007669"/>
    <property type="project" value="UniProtKB-KW"/>
</dbReference>
<evidence type="ECO:0000256" key="9">
    <source>
        <dbReference type="ARBA" id="ARBA00023242"/>
    </source>
</evidence>
<dbReference type="InterPro" id="IPR037177">
    <property type="entry name" value="DLC_sf"/>
</dbReference>
<keyword evidence="11" id="KW-0969">Cilium</keyword>
<dbReference type="PANTHER" id="PTHR11886:SF35">
    <property type="entry name" value="DYNEIN LIGHT CHAIN"/>
    <property type="match status" value="1"/>
</dbReference>
<organism evidence="11 12">
    <name type="scientific">Ananas comosus</name>
    <name type="common">Pineapple</name>
    <name type="synonym">Ananas ananas</name>
    <dbReference type="NCBI Taxonomy" id="4615"/>
    <lineage>
        <taxon>Eukaryota</taxon>
        <taxon>Viridiplantae</taxon>
        <taxon>Streptophyta</taxon>
        <taxon>Embryophyta</taxon>
        <taxon>Tracheophyta</taxon>
        <taxon>Spermatophyta</taxon>
        <taxon>Magnoliopsida</taxon>
        <taxon>Liliopsida</taxon>
        <taxon>Poales</taxon>
        <taxon>Bromeliaceae</taxon>
        <taxon>Bromelioideae</taxon>
        <taxon>Ananas</taxon>
    </lineage>
</organism>
<dbReference type="EMBL" id="LSRQ01007187">
    <property type="protein sequence ID" value="OAY65163.1"/>
    <property type="molecule type" value="Genomic_DNA"/>
</dbReference>
<evidence type="ECO:0000256" key="3">
    <source>
        <dbReference type="ARBA" id="ARBA00022448"/>
    </source>
</evidence>
<evidence type="ECO:0000256" key="8">
    <source>
        <dbReference type="ARBA" id="ARBA00023212"/>
    </source>
</evidence>
<reference evidence="11 12" key="1">
    <citation type="journal article" date="2016" name="DNA Res.">
        <title>The draft genome of MD-2 pineapple using hybrid error correction of long reads.</title>
        <authorList>
            <person name="Redwan R.M."/>
            <person name="Saidin A."/>
            <person name="Kumar S.V."/>
        </authorList>
    </citation>
    <scope>NUCLEOTIDE SEQUENCE [LARGE SCALE GENOMIC DNA]</scope>
    <source>
        <strain evidence="12">cv. MD2</strain>
        <tissue evidence="11">Leaf</tissue>
    </source>
</reference>
<dbReference type="Proteomes" id="UP000092600">
    <property type="component" value="Unassembled WGS sequence"/>
</dbReference>
<evidence type="ECO:0000256" key="10">
    <source>
        <dbReference type="RuleBase" id="RU365010"/>
    </source>
</evidence>
<evidence type="ECO:0000256" key="7">
    <source>
        <dbReference type="ARBA" id="ARBA00022927"/>
    </source>
</evidence>
<gene>
    <name evidence="11" type="ORF">ACMD2_11930</name>
</gene>
<dbReference type="CDD" id="cd21452">
    <property type="entry name" value="DLC-like_DYNLL1_DYNLL2"/>
    <property type="match status" value="1"/>
</dbReference>
<evidence type="ECO:0000256" key="5">
    <source>
        <dbReference type="ARBA" id="ARBA00022701"/>
    </source>
</evidence>
<dbReference type="AlphaFoldDB" id="A0A199UKB1"/>
<protein>
    <recommendedName>
        <fullName evidence="10">Dynein light chain</fullName>
    </recommendedName>
</protein>
<keyword evidence="5 10" id="KW-0493">Microtubule</keyword>
<dbReference type="PANTHER" id="PTHR11886">
    <property type="entry name" value="DYNEIN LIGHT CHAIN"/>
    <property type="match status" value="1"/>
</dbReference>
<dbReference type="GO" id="GO:0045505">
    <property type="term" value="F:dynein intermediate chain binding"/>
    <property type="evidence" value="ECO:0007669"/>
    <property type="project" value="TreeGrafter"/>
</dbReference>
<dbReference type="Pfam" id="PF01221">
    <property type="entry name" value="Dynein_light"/>
    <property type="match status" value="2"/>
</dbReference>
<dbReference type="STRING" id="4615.A0A199UKB1"/>
<keyword evidence="8 10" id="KW-0206">Cytoskeleton</keyword>
<keyword evidence="6" id="KW-0509">mRNA transport</keyword>
<dbReference type="GO" id="GO:0015031">
    <property type="term" value="P:protein transport"/>
    <property type="evidence" value="ECO:0007669"/>
    <property type="project" value="UniProtKB-KW"/>
</dbReference>
<evidence type="ECO:0000256" key="2">
    <source>
        <dbReference type="ARBA" id="ARBA00004245"/>
    </source>
</evidence>
<comment type="similarity">
    <text evidence="10">Belongs to the dynein light chain family.</text>
</comment>
<evidence type="ECO:0000256" key="1">
    <source>
        <dbReference type="ARBA" id="ARBA00004123"/>
    </source>
</evidence>